<name>A0AA35KQ53_9SAUR</name>
<reference evidence="1" key="1">
    <citation type="submission" date="2022-12" db="EMBL/GenBank/DDBJ databases">
        <authorList>
            <person name="Alioto T."/>
            <person name="Alioto T."/>
            <person name="Gomez Garrido J."/>
        </authorList>
    </citation>
    <scope>NUCLEOTIDE SEQUENCE</scope>
</reference>
<protein>
    <submittedName>
        <fullName evidence="1">Uncharacterized protein</fullName>
    </submittedName>
</protein>
<keyword evidence="2" id="KW-1185">Reference proteome</keyword>
<evidence type="ECO:0000313" key="2">
    <source>
        <dbReference type="Proteomes" id="UP001178461"/>
    </source>
</evidence>
<dbReference type="AlphaFoldDB" id="A0AA35KQ53"/>
<dbReference type="EMBL" id="OX395133">
    <property type="protein sequence ID" value="CAI5781394.1"/>
    <property type="molecule type" value="Genomic_DNA"/>
</dbReference>
<sequence>MYENILIKGVQGDSWSPYASKSWNFSRAFFAWPKHELGSCNSSYMSQIFQTLHIILWFRFKYLCERVFREILKVGTNRFSVVKNESLKPLKFCGLYKMRTLGCISHFSENGSFC</sequence>
<proteinExistence type="predicted"/>
<gene>
    <name evidence="1" type="ORF">PODLI_1B012861</name>
</gene>
<organism evidence="1 2">
    <name type="scientific">Podarcis lilfordi</name>
    <name type="common">Lilford's wall lizard</name>
    <dbReference type="NCBI Taxonomy" id="74358"/>
    <lineage>
        <taxon>Eukaryota</taxon>
        <taxon>Metazoa</taxon>
        <taxon>Chordata</taxon>
        <taxon>Craniata</taxon>
        <taxon>Vertebrata</taxon>
        <taxon>Euteleostomi</taxon>
        <taxon>Lepidosauria</taxon>
        <taxon>Squamata</taxon>
        <taxon>Bifurcata</taxon>
        <taxon>Unidentata</taxon>
        <taxon>Episquamata</taxon>
        <taxon>Laterata</taxon>
        <taxon>Lacertibaenia</taxon>
        <taxon>Lacertidae</taxon>
        <taxon>Podarcis</taxon>
    </lineage>
</organism>
<evidence type="ECO:0000313" key="1">
    <source>
        <dbReference type="EMBL" id="CAI5781394.1"/>
    </source>
</evidence>
<accession>A0AA35KQ53</accession>
<dbReference type="Proteomes" id="UP001178461">
    <property type="component" value="Chromosome 8"/>
</dbReference>